<proteinExistence type="predicted"/>
<sequence>MSVSQTIRKTVTVENAAHADEVTVHFEVDVNCQCASGQGGSYTATEPPRR</sequence>
<accession>A0AAW8NJC6</accession>
<reference evidence="1" key="1">
    <citation type="submission" date="2023-07" db="EMBL/GenBank/DDBJ databases">
        <title>Sorghum-associated microbial communities from plants grown in Nebraska, USA.</title>
        <authorList>
            <person name="Schachtman D."/>
        </authorList>
    </citation>
    <scope>NUCLEOTIDE SEQUENCE</scope>
    <source>
        <strain evidence="1">BE261</strain>
    </source>
</reference>
<gene>
    <name evidence="1" type="ORF">J2X12_004157</name>
</gene>
<dbReference type="EMBL" id="JAVDWN010000027">
    <property type="protein sequence ID" value="MDR7166103.1"/>
    <property type="molecule type" value="Genomic_DNA"/>
</dbReference>
<dbReference type="Proteomes" id="UP001262032">
    <property type="component" value="Unassembled WGS sequence"/>
</dbReference>
<organism evidence="1 2">
    <name type="scientific">Pseudarthrobacter oxydans</name>
    <name type="common">Arthrobacter oxydans</name>
    <dbReference type="NCBI Taxonomy" id="1671"/>
    <lineage>
        <taxon>Bacteria</taxon>
        <taxon>Bacillati</taxon>
        <taxon>Actinomycetota</taxon>
        <taxon>Actinomycetes</taxon>
        <taxon>Micrococcales</taxon>
        <taxon>Micrococcaceae</taxon>
        <taxon>Pseudarthrobacter</taxon>
    </lineage>
</organism>
<evidence type="ECO:0000313" key="1">
    <source>
        <dbReference type="EMBL" id="MDR7166103.1"/>
    </source>
</evidence>
<dbReference type="AlphaFoldDB" id="A0AAW8NJC6"/>
<protein>
    <submittedName>
        <fullName evidence="1">Uncharacterized protein</fullName>
    </submittedName>
</protein>
<comment type="caution">
    <text evidence="1">The sequence shown here is derived from an EMBL/GenBank/DDBJ whole genome shotgun (WGS) entry which is preliminary data.</text>
</comment>
<name>A0AAW8NJC6_PSEOX</name>
<dbReference type="RefSeq" id="WP_174177438.1">
    <property type="nucleotide sequence ID" value="NZ_JABTYH010000010.1"/>
</dbReference>
<evidence type="ECO:0000313" key="2">
    <source>
        <dbReference type="Proteomes" id="UP001262032"/>
    </source>
</evidence>